<evidence type="ECO:0000313" key="3">
    <source>
        <dbReference type="Proteomes" id="UP001153069"/>
    </source>
</evidence>
<evidence type="ECO:0000256" key="1">
    <source>
        <dbReference type="SAM" id="MobiDB-lite"/>
    </source>
</evidence>
<dbReference type="Proteomes" id="UP001153069">
    <property type="component" value="Unassembled WGS sequence"/>
</dbReference>
<sequence length="114" mass="13270">MCAPTSIPATPTPLPTMATTKSRKSVSFSTDEVVVVTVERLDLAFYSAVDFARFREEILDEREFKERYAKKQHEARRQRGYSMMGAKRLQRNREGRHSKQSIHTMRNHAQQKVQ</sequence>
<name>A0A9N8HGL1_9STRA</name>
<keyword evidence="3" id="KW-1185">Reference proteome</keyword>
<feature type="region of interest" description="Disordered" evidence="1">
    <location>
        <begin position="1"/>
        <end position="23"/>
    </location>
</feature>
<organism evidence="2 3">
    <name type="scientific">Seminavis robusta</name>
    <dbReference type="NCBI Taxonomy" id="568900"/>
    <lineage>
        <taxon>Eukaryota</taxon>
        <taxon>Sar</taxon>
        <taxon>Stramenopiles</taxon>
        <taxon>Ochrophyta</taxon>
        <taxon>Bacillariophyta</taxon>
        <taxon>Bacillariophyceae</taxon>
        <taxon>Bacillariophycidae</taxon>
        <taxon>Naviculales</taxon>
        <taxon>Naviculaceae</taxon>
        <taxon>Seminavis</taxon>
    </lineage>
</organism>
<feature type="region of interest" description="Disordered" evidence="1">
    <location>
        <begin position="68"/>
        <end position="114"/>
    </location>
</feature>
<feature type="compositionally biased region" description="Basic and acidic residues" evidence="1">
    <location>
        <begin position="68"/>
        <end position="77"/>
    </location>
</feature>
<protein>
    <submittedName>
        <fullName evidence="2">Uncharacterized protein</fullName>
    </submittedName>
</protein>
<dbReference type="EMBL" id="CAICTM010000402">
    <property type="protein sequence ID" value="CAB9509743.1"/>
    <property type="molecule type" value="Genomic_DNA"/>
</dbReference>
<feature type="compositionally biased region" description="Polar residues" evidence="1">
    <location>
        <begin position="101"/>
        <end position="114"/>
    </location>
</feature>
<dbReference type="AlphaFoldDB" id="A0A9N8HGL1"/>
<evidence type="ECO:0000313" key="2">
    <source>
        <dbReference type="EMBL" id="CAB9509743.1"/>
    </source>
</evidence>
<gene>
    <name evidence="2" type="ORF">SEMRO_403_G135720.1</name>
</gene>
<reference evidence="2" key="1">
    <citation type="submission" date="2020-06" db="EMBL/GenBank/DDBJ databases">
        <authorList>
            <consortium name="Plant Systems Biology data submission"/>
        </authorList>
    </citation>
    <scope>NUCLEOTIDE SEQUENCE</scope>
    <source>
        <strain evidence="2">D6</strain>
    </source>
</reference>
<accession>A0A9N8HGL1</accession>
<comment type="caution">
    <text evidence="2">The sequence shown here is derived from an EMBL/GenBank/DDBJ whole genome shotgun (WGS) entry which is preliminary data.</text>
</comment>
<proteinExistence type="predicted"/>